<comment type="similarity">
    <text evidence="1">Belongs to the sigma-70 factor family. ECF subfamily.</text>
</comment>
<dbReference type="InterPro" id="IPR013249">
    <property type="entry name" value="RNA_pol_sigma70_r4_t2"/>
</dbReference>
<keyword evidence="2" id="KW-0805">Transcription regulation</keyword>
<dbReference type="PANTHER" id="PTHR43133:SF8">
    <property type="entry name" value="RNA POLYMERASE SIGMA FACTOR HI_1459-RELATED"/>
    <property type="match status" value="1"/>
</dbReference>
<evidence type="ECO:0000256" key="1">
    <source>
        <dbReference type="ARBA" id="ARBA00010641"/>
    </source>
</evidence>
<dbReference type="InterPro" id="IPR013324">
    <property type="entry name" value="RNA_pol_sigma_r3/r4-like"/>
</dbReference>
<keyword evidence="9" id="KW-1185">Reference proteome</keyword>
<feature type="domain" description="RNA polymerase sigma-70 region 2" evidence="6">
    <location>
        <begin position="31"/>
        <end position="98"/>
    </location>
</feature>
<keyword evidence="3" id="KW-0731">Sigma factor</keyword>
<dbReference type="Gene3D" id="1.10.10.10">
    <property type="entry name" value="Winged helix-like DNA-binding domain superfamily/Winged helix DNA-binding domain"/>
    <property type="match status" value="1"/>
</dbReference>
<dbReference type="InterPro" id="IPR007627">
    <property type="entry name" value="RNA_pol_sigma70_r2"/>
</dbReference>
<dbReference type="KEGG" id="daur:Daura_33065"/>
<dbReference type="InterPro" id="IPR014284">
    <property type="entry name" value="RNA_pol_sigma-70_dom"/>
</dbReference>
<dbReference type="CDD" id="cd06171">
    <property type="entry name" value="Sigma70_r4"/>
    <property type="match status" value="1"/>
</dbReference>
<dbReference type="EMBL" id="CP073767">
    <property type="protein sequence ID" value="UWZ59870.1"/>
    <property type="molecule type" value="Genomic_DNA"/>
</dbReference>
<reference evidence="8" key="1">
    <citation type="submission" date="2021-04" db="EMBL/GenBank/DDBJ databases">
        <title>Dactylosporangium aurantiacum NRRL B-8018 full assembly.</title>
        <authorList>
            <person name="Hartkoorn R.C."/>
            <person name="Beaudoing E."/>
            <person name="Hot D."/>
        </authorList>
    </citation>
    <scope>NUCLEOTIDE SEQUENCE</scope>
    <source>
        <strain evidence="8">NRRL B-8018</strain>
    </source>
</reference>
<dbReference type="InterPro" id="IPR036388">
    <property type="entry name" value="WH-like_DNA-bd_sf"/>
</dbReference>
<dbReference type="AlphaFoldDB" id="A0A9Q9IU01"/>
<dbReference type="Gene3D" id="1.10.1740.10">
    <property type="match status" value="1"/>
</dbReference>
<evidence type="ECO:0000256" key="2">
    <source>
        <dbReference type="ARBA" id="ARBA00023015"/>
    </source>
</evidence>
<sequence length="195" mass="21535">MTQPGTARGPDADADLVEQAKRTPERFTAVFDRHYRQIYAYAARRLGPDLAEDVASETFLIAFDRRGSYDSARAEVRPWLYGIASNLIARHARAETRRYKALARAFGAEGEGGDDHAEDVAVRLDAMAVRGRLAEALRRLPEPVRAVLLLVAWAGLNQQEAAAALDIPAGTARSRLHRARQEMRQALGAEIEVSE</sequence>
<dbReference type="Pfam" id="PF08281">
    <property type="entry name" value="Sigma70_r4_2"/>
    <property type="match status" value="1"/>
</dbReference>
<accession>A0A9Q9IU01</accession>
<dbReference type="NCBIfam" id="TIGR02937">
    <property type="entry name" value="sigma70-ECF"/>
    <property type="match status" value="1"/>
</dbReference>
<organism evidence="8 9">
    <name type="scientific">Dactylosporangium aurantiacum</name>
    <dbReference type="NCBI Taxonomy" id="35754"/>
    <lineage>
        <taxon>Bacteria</taxon>
        <taxon>Bacillati</taxon>
        <taxon>Actinomycetota</taxon>
        <taxon>Actinomycetes</taxon>
        <taxon>Micromonosporales</taxon>
        <taxon>Micromonosporaceae</taxon>
        <taxon>Dactylosporangium</taxon>
    </lineage>
</organism>
<dbReference type="Proteomes" id="UP001058003">
    <property type="component" value="Chromosome"/>
</dbReference>
<dbReference type="InterPro" id="IPR013325">
    <property type="entry name" value="RNA_pol_sigma_r2"/>
</dbReference>
<keyword evidence="5" id="KW-0804">Transcription</keyword>
<dbReference type="InterPro" id="IPR039425">
    <property type="entry name" value="RNA_pol_sigma-70-like"/>
</dbReference>
<protein>
    <submittedName>
        <fullName evidence="8">RNA polymerase sigma factor</fullName>
    </submittedName>
</protein>
<dbReference type="GO" id="GO:0006352">
    <property type="term" value="P:DNA-templated transcription initiation"/>
    <property type="evidence" value="ECO:0007669"/>
    <property type="project" value="InterPro"/>
</dbReference>
<proteinExistence type="inferred from homology"/>
<evidence type="ECO:0000259" key="6">
    <source>
        <dbReference type="Pfam" id="PF04542"/>
    </source>
</evidence>
<evidence type="ECO:0000256" key="4">
    <source>
        <dbReference type="ARBA" id="ARBA00023125"/>
    </source>
</evidence>
<keyword evidence="4" id="KW-0238">DNA-binding</keyword>
<evidence type="ECO:0000313" key="9">
    <source>
        <dbReference type="Proteomes" id="UP001058003"/>
    </source>
</evidence>
<evidence type="ECO:0000256" key="5">
    <source>
        <dbReference type="ARBA" id="ARBA00023163"/>
    </source>
</evidence>
<name>A0A9Q9IU01_9ACTN</name>
<evidence type="ECO:0000256" key="3">
    <source>
        <dbReference type="ARBA" id="ARBA00023082"/>
    </source>
</evidence>
<evidence type="ECO:0000259" key="7">
    <source>
        <dbReference type="Pfam" id="PF08281"/>
    </source>
</evidence>
<dbReference type="SUPFAM" id="SSF88659">
    <property type="entry name" value="Sigma3 and sigma4 domains of RNA polymerase sigma factors"/>
    <property type="match status" value="1"/>
</dbReference>
<dbReference type="GO" id="GO:0003677">
    <property type="term" value="F:DNA binding"/>
    <property type="evidence" value="ECO:0007669"/>
    <property type="project" value="UniProtKB-KW"/>
</dbReference>
<dbReference type="Pfam" id="PF04542">
    <property type="entry name" value="Sigma70_r2"/>
    <property type="match status" value="1"/>
</dbReference>
<dbReference type="GO" id="GO:0016987">
    <property type="term" value="F:sigma factor activity"/>
    <property type="evidence" value="ECO:0007669"/>
    <property type="project" value="UniProtKB-KW"/>
</dbReference>
<dbReference type="PANTHER" id="PTHR43133">
    <property type="entry name" value="RNA POLYMERASE ECF-TYPE SIGMA FACTO"/>
    <property type="match status" value="1"/>
</dbReference>
<evidence type="ECO:0000313" key="8">
    <source>
        <dbReference type="EMBL" id="UWZ59870.1"/>
    </source>
</evidence>
<dbReference type="SUPFAM" id="SSF88946">
    <property type="entry name" value="Sigma2 domain of RNA polymerase sigma factors"/>
    <property type="match status" value="1"/>
</dbReference>
<gene>
    <name evidence="8" type="ORF">Daura_33065</name>
</gene>
<feature type="domain" description="RNA polymerase sigma factor 70 region 4 type 2" evidence="7">
    <location>
        <begin position="131"/>
        <end position="183"/>
    </location>
</feature>